<feature type="domain" description="BRCT" evidence="2">
    <location>
        <begin position="1522"/>
        <end position="1583"/>
    </location>
</feature>
<dbReference type="GO" id="GO:1990683">
    <property type="term" value="P:DNA double-strand break attachment to nuclear envelope"/>
    <property type="evidence" value="ECO:0007669"/>
    <property type="project" value="TreeGrafter"/>
</dbReference>
<proteinExistence type="predicted"/>
<dbReference type="PANTHER" id="PTHR47667">
    <property type="entry name" value="REGULATOR OF TY1 TRANSPOSITION PROTEIN 107"/>
    <property type="match status" value="1"/>
</dbReference>
<gene>
    <name evidence="3" type="ORF">CC1G_11918</name>
</gene>
<feature type="compositionally biased region" description="Acidic residues" evidence="1">
    <location>
        <begin position="1258"/>
        <end position="1268"/>
    </location>
</feature>
<feature type="compositionally biased region" description="Acidic residues" evidence="1">
    <location>
        <begin position="1031"/>
        <end position="1051"/>
    </location>
</feature>
<dbReference type="eggNOG" id="KOG2043">
    <property type="taxonomic scope" value="Eukaryota"/>
</dbReference>
<dbReference type="GO" id="GO:0035361">
    <property type="term" value="C:Cul8-RING ubiquitin ligase complex"/>
    <property type="evidence" value="ECO:0007669"/>
    <property type="project" value="TreeGrafter"/>
</dbReference>
<feature type="compositionally biased region" description="Basic and acidic residues" evidence="1">
    <location>
        <begin position="1475"/>
        <end position="1498"/>
    </location>
</feature>
<comment type="caution">
    <text evidence="3">The sequence shown here is derived from an EMBL/GenBank/DDBJ whole genome shotgun (WGS) entry which is preliminary data.</text>
</comment>
<dbReference type="HOGENOM" id="CLU_002149_1_0_1"/>
<name>A8NDE2_COPC7</name>
<evidence type="ECO:0000313" key="4">
    <source>
        <dbReference type="Proteomes" id="UP000001861"/>
    </source>
</evidence>
<feature type="compositionally biased region" description="Basic residues" evidence="1">
    <location>
        <begin position="1237"/>
        <end position="1254"/>
    </location>
</feature>
<dbReference type="CDD" id="cd17743">
    <property type="entry name" value="BRCT_BRC1_like_rpt5"/>
    <property type="match status" value="1"/>
</dbReference>
<feature type="compositionally biased region" description="Low complexity" evidence="1">
    <location>
        <begin position="1181"/>
        <end position="1200"/>
    </location>
</feature>
<dbReference type="KEGG" id="cci:CC1G_11918"/>
<dbReference type="InterPro" id="IPR001357">
    <property type="entry name" value="BRCT_dom"/>
</dbReference>
<dbReference type="PANTHER" id="PTHR47667:SF1">
    <property type="entry name" value="REGULATOR OF TY1 TRANSPOSITION PROTEIN 107"/>
    <property type="match status" value="1"/>
</dbReference>
<feature type="region of interest" description="Disordered" evidence="1">
    <location>
        <begin position="345"/>
        <end position="454"/>
    </location>
</feature>
<dbReference type="SUPFAM" id="SSF52113">
    <property type="entry name" value="BRCT domain"/>
    <property type="match status" value="3"/>
</dbReference>
<feature type="compositionally biased region" description="Acidic residues" evidence="1">
    <location>
        <begin position="1456"/>
        <end position="1465"/>
    </location>
</feature>
<feature type="domain" description="BRCT" evidence="2">
    <location>
        <begin position="120"/>
        <end position="208"/>
    </location>
</feature>
<feature type="compositionally biased region" description="Acidic residues" evidence="1">
    <location>
        <begin position="1220"/>
        <end position="1233"/>
    </location>
</feature>
<feature type="compositionally biased region" description="Acidic residues" evidence="1">
    <location>
        <begin position="863"/>
        <end position="875"/>
    </location>
</feature>
<feature type="compositionally biased region" description="Low complexity" evidence="1">
    <location>
        <begin position="412"/>
        <end position="422"/>
    </location>
</feature>
<dbReference type="RefSeq" id="XP_001832754.2">
    <property type="nucleotide sequence ID" value="XM_001832702.2"/>
</dbReference>
<dbReference type="PROSITE" id="PS50172">
    <property type="entry name" value="BRCT"/>
    <property type="match status" value="3"/>
</dbReference>
<feature type="compositionally biased region" description="Low complexity" evidence="1">
    <location>
        <begin position="386"/>
        <end position="397"/>
    </location>
</feature>
<feature type="compositionally biased region" description="Basic and acidic residues" evidence="1">
    <location>
        <begin position="1202"/>
        <end position="1212"/>
    </location>
</feature>
<evidence type="ECO:0000256" key="1">
    <source>
        <dbReference type="SAM" id="MobiDB-lite"/>
    </source>
</evidence>
<dbReference type="InterPro" id="IPR053036">
    <property type="entry name" value="CellCycle_DNARepair_Reg"/>
</dbReference>
<keyword evidence="4" id="KW-1185">Reference proteome</keyword>
<dbReference type="GeneID" id="6009244"/>
<dbReference type="InterPro" id="IPR036420">
    <property type="entry name" value="BRCT_dom_sf"/>
</dbReference>
<feature type="compositionally biased region" description="Low complexity" evidence="1">
    <location>
        <begin position="883"/>
        <end position="912"/>
    </location>
</feature>
<feature type="compositionally biased region" description="Basic and acidic residues" evidence="1">
    <location>
        <begin position="1407"/>
        <end position="1447"/>
    </location>
</feature>
<feature type="compositionally biased region" description="Low complexity" evidence="1">
    <location>
        <begin position="817"/>
        <end position="828"/>
    </location>
</feature>
<dbReference type="VEuPathDB" id="FungiDB:CC1G_11918"/>
<dbReference type="GO" id="GO:0005634">
    <property type="term" value="C:nucleus"/>
    <property type="evidence" value="ECO:0007669"/>
    <property type="project" value="TreeGrafter"/>
</dbReference>
<feature type="compositionally biased region" description="Basic and acidic residues" evidence="1">
    <location>
        <begin position="425"/>
        <end position="454"/>
    </location>
</feature>
<feature type="compositionally biased region" description="Basic and acidic residues" evidence="1">
    <location>
        <begin position="1150"/>
        <end position="1160"/>
    </location>
</feature>
<dbReference type="OrthoDB" id="342264at2759"/>
<dbReference type="Gene3D" id="3.40.50.10190">
    <property type="entry name" value="BRCT domain"/>
    <property type="match status" value="4"/>
</dbReference>
<accession>A8NDE2</accession>
<feature type="compositionally biased region" description="Basic residues" evidence="1">
    <location>
        <begin position="1083"/>
        <end position="1093"/>
    </location>
</feature>
<dbReference type="Pfam" id="PF16589">
    <property type="entry name" value="BRCT_2"/>
    <property type="match status" value="1"/>
</dbReference>
<dbReference type="CDD" id="cd18432">
    <property type="entry name" value="BRCT_PAXIP1_rpt6_like"/>
    <property type="match status" value="1"/>
</dbReference>
<feature type="compositionally biased region" description="Acidic residues" evidence="1">
    <location>
        <begin position="945"/>
        <end position="957"/>
    </location>
</feature>
<dbReference type="OMA" id="DSHNWSY"/>
<feature type="compositionally biased region" description="Acidic residues" evidence="1">
    <location>
        <begin position="1099"/>
        <end position="1112"/>
    </location>
</feature>
<feature type="compositionally biased region" description="Basic residues" evidence="1">
    <location>
        <begin position="1381"/>
        <end position="1391"/>
    </location>
</feature>
<evidence type="ECO:0000259" key="2">
    <source>
        <dbReference type="PROSITE" id="PS50172"/>
    </source>
</evidence>
<reference evidence="3 4" key="1">
    <citation type="journal article" date="2010" name="Proc. Natl. Acad. Sci. U.S.A.">
        <title>Insights into evolution of multicellular fungi from the assembled chromosomes of the mushroom Coprinopsis cinerea (Coprinus cinereus).</title>
        <authorList>
            <person name="Stajich J.E."/>
            <person name="Wilke S.K."/>
            <person name="Ahren D."/>
            <person name="Au C.H."/>
            <person name="Birren B.W."/>
            <person name="Borodovsky M."/>
            <person name="Burns C."/>
            <person name="Canback B."/>
            <person name="Casselton L.A."/>
            <person name="Cheng C.K."/>
            <person name="Deng J."/>
            <person name="Dietrich F.S."/>
            <person name="Fargo D.C."/>
            <person name="Farman M.L."/>
            <person name="Gathman A.C."/>
            <person name="Goldberg J."/>
            <person name="Guigo R."/>
            <person name="Hoegger P.J."/>
            <person name="Hooker J.B."/>
            <person name="Huggins A."/>
            <person name="James T.Y."/>
            <person name="Kamada T."/>
            <person name="Kilaru S."/>
            <person name="Kodira C."/>
            <person name="Kues U."/>
            <person name="Kupfer D."/>
            <person name="Kwan H.S."/>
            <person name="Lomsadze A."/>
            <person name="Li W."/>
            <person name="Lilly W.W."/>
            <person name="Ma L.J."/>
            <person name="Mackey A.J."/>
            <person name="Manning G."/>
            <person name="Martin F."/>
            <person name="Muraguchi H."/>
            <person name="Natvig D.O."/>
            <person name="Palmerini H."/>
            <person name="Ramesh M.A."/>
            <person name="Rehmeyer C.J."/>
            <person name="Roe B.A."/>
            <person name="Shenoy N."/>
            <person name="Stanke M."/>
            <person name="Ter-Hovhannisyan V."/>
            <person name="Tunlid A."/>
            <person name="Velagapudi R."/>
            <person name="Vision T.J."/>
            <person name="Zeng Q."/>
            <person name="Zolan M.E."/>
            <person name="Pukkila P.J."/>
        </authorList>
    </citation>
    <scope>NUCLEOTIDE SEQUENCE [LARGE SCALE GENOMIC DNA]</scope>
    <source>
        <strain evidence="4">Okayama-7 / 130 / ATCC MYA-4618 / FGSC 9003</strain>
    </source>
</reference>
<dbReference type="SMART" id="SM00292">
    <property type="entry name" value="BRCT"/>
    <property type="match status" value="1"/>
</dbReference>
<sequence length="1706" mass="186018">MLFSETIYHLSSSLSQHTYELTKHLLDKNGGTQADSLDDADVVITDSARFEGWQNFAVLAYGGMGVHDGDENSDDQGKGKVKGGFEGENATPKKWAVTPKWVERSVVLGKLQSPQFFSPDPAMLFSGVVACATEDLEVLSAGILALGGQWRTGLTKDVTHLFTIRSVPDPEHPTPAAIQASKYLTALHFQPQTGVKVVLPHWFDDCVRLGIKNLDTKPYEFPDPPLLRNDHLQLPNHGADGAVDEETRKRQQKIRKATQTEKDPLKKSVYTTSVKYTPGRNAGFEGVIEEDGDVTLVEGDDPSIPRTLPFKGHRILISRSLKLGKGRRREAIEAGIRRAGGVVVRWEGDDEDEGVTEPVSPPGRDASDGPGMARRRARSSVGAGGSSSPAKPGDSSVQGTSPSKHEPSSSMHGHANGAANGAVKKRPEDETPEERDERLKKERRERDLDRKEAEAVQECDVFITRWREGRGYLAAYTSHKTIGTLAWLYHVQSTGVLTRPQDQLLHYPIPKERISGFSGHEITVTNYTGEAREYLKKLIITMGATFTPSMSGKNTVLIAATKDSTKAQKALSWSIPVVNHTWLEDCFVQWRNLTLASEKYLRFPDGVDFSAVLGERGVGFGGTFIFPRTAPSSTEKPATKLPRMEEEIEELMERYEDEDGEDANVDLGVGMSVDGHASGEVTGDLTGAVTGDLAGEVTGDITGDTTGAMNGDDTRMDVDVGIDEAPQGTAASANEQEMEEVEALFEDGVDEETDSREKSGSGSRGKSGSGSREKASSKGPGGGRKKRAESDDEAAEDEEEEEDEEEVVSSKKKSTSKSKPTSSTPKATAKGKKKPTRPTSDSDSDVEIVQVVKSPVKRRGDHEEEEEEEGEEDQEDTPKRPTSKSSKPTASKPTTSAKSKPSESTPKTPRPSLLDRPRGDASTKIRKSLGGGGGGSGRVKRVDTDSETEDEDEDKGEEGDRMDVDGEDDGNIMISQWTTGQAAGTGGAKGKAKAKEREEAVQGKAKAKEVTVQGKGQGKTGGKRKPQDTPSETEDEDADEDEGDSSDEDLPDISTVINRAFAANTGKQASSSKPGARASTSKKTSKSAGKGKGRNVEEERTDEESTDDDEEGGDRPPKKRQAAEARTPKRVVSVLLPTLELSVERKRKGKEKEKKKRFEKEEEEEESEEEEEVAVRKKGKAAAGEGRKAVASAKEAANAKGRAKEKEKEPVRKAKARPVEEDEEDAEEEEEEEPVRGKKGREKAKPQSKAKSKRRAEDEMDVEEEEETPAPPAKKRGAAAVTKSTAKPARATKKPVRLPSDDEEHDQDRMDVDQDHDEEPPRSSAPSPSRSAPPSSHPSSTSTPAPEESLPRKRSAATKATAKLRDELMPDLVNFEQQLRKSNKAKGKGKGRVSDFFVVEGDTPAPEVRESSSRKKAGEGKGKEKEEGRTVDDAKDGKKRRRSEEGAGAKGKARQEEEEEEEEEEVSRGKKKRRISDQRGEVVSRGKAGKEKEKDEAPAKLEKPVYILATQVKFSDNVIKPMVALGAKFTDRPADCTHLVAKGLVRTEKFLCALSRAPFIVSEDWVNDSAKAKKLLPEDKYMLKDPIGEERYGVTVQTALERAKQNKGRLLGGKTFYITPKVQAGLQLMKSLIVASGGTVSTSQPTVRILKGAPERYVISAPEDAHIWRVIAEAGIPVYSQELVLMGVLRQEVDWDEESHRVDLMK</sequence>
<organism evidence="3 4">
    <name type="scientific">Coprinopsis cinerea (strain Okayama-7 / 130 / ATCC MYA-4618 / FGSC 9003)</name>
    <name type="common">Inky cap fungus</name>
    <name type="synonym">Hormographiella aspergillata</name>
    <dbReference type="NCBI Taxonomy" id="240176"/>
    <lineage>
        <taxon>Eukaryota</taxon>
        <taxon>Fungi</taxon>
        <taxon>Dikarya</taxon>
        <taxon>Basidiomycota</taxon>
        <taxon>Agaricomycotina</taxon>
        <taxon>Agaricomycetes</taxon>
        <taxon>Agaricomycetidae</taxon>
        <taxon>Agaricales</taxon>
        <taxon>Agaricineae</taxon>
        <taxon>Psathyrellaceae</taxon>
        <taxon>Coprinopsis</taxon>
    </lineage>
</organism>
<dbReference type="InParanoid" id="A8NDE2"/>
<dbReference type="EMBL" id="AACS02000009">
    <property type="protein sequence ID" value="EAU89078.2"/>
    <property type="molecule type" value="Genomic_DNA"/>
</dbReference>
<feature type="compositionally biased region" description="Acidic residues" evidence="1">
    <location>
        <begin position="790"/>
        <end position="807"/>
    </location>
</feature>
<feature type="compositionally biased region" description="Basic and acidic residues" evidence="1">
    <location>
        <begin position="1113"/>
        <end position="1127"/>
    </location>
</feature>
<feature type="compositionally biased region" description="Basic and acidic residues" evidence="1">
    <location>
        <begin position="913"/>
        <end position="923"/>
    </location>
</feature>
<evidence type="ECO:0000313" key="3">
    <source>
        <dbReference type="EMBL" id="EAU89078.2"/>
    </source>
</evidence>
<dbReference type="GO" id="GO:0006302">
    <property type="term" value="P:double-strand break repair"/>
    <property type="evidence" value="ECO:0007669"/>
    <property type="project" value="TreeGrafter"/>
</dbReference>
<feature type="compositionally biased region" description="Acidic residues" evidence="1">
    <location>
        <begin position="736"/>
        <end position="754"/>
    </location>
</feature>
<dbReference type="Pfam" id="PF12738">
    <property type="entry name" value="PTCB-BRCT"/>
    <property type="match status" value="1"/>
</dbReference>
<dbReference type="STRING" id="240176.A8NDE2"/>
<dbReference type="CDD" id="cd18436">
    <property type="entry name" value="BRCT_BRC1_like_rpt2"/>
    <property type="match status" value="1"/>
</dbReference>
<feature type="compositionally biased region" description="Low complexity" evidence="1">
    <location>
        <begin position="1322"/>
        <end position="1348"/>
    </location>
</feature>
<dbReference type="Proteomes" id="UP000001861">
    <property type="component" value="Unassembled WGS sequence"/>
</dbReference>
<dbReference type="FunCoup" id="A8NDE2">
    <property type="interactions" value="295"/>
</dbReference>
<feature type="compositionally biased region" description="Acidic residues" evidence="1">
    <location>
        <begin position="1161"/>
        <end position="1172"/>
    </location>
</feature>
<feature type="compositionally biased region" description="Basic and acidic residues" evidence="1">
    <location>
        <begin position="993"/>
        <end position="1009"/>
    </location>
</feature>
<feature type="region of interest" description="Disordered" evidence="1">
    <location>
        <begin position="696"/>
        <end position="1498"/>
    </location>
</feature>
<feature type="domain" description="BRCT" evidence="2">
    <location>
        <begin position="512"/>
        <end position="587"/>
    </location>
</feature>
<dbReference type="Pfam" id="PF16770">
    <property type="entry name" value="RTT107_BRCT_5"/>
    <property type="match status" value="1"/>
</dbReference>
<feature type="region of interest" description="Disordered" evidence="1">
    <location>
        <begin position="236"/>
        <end position="263"/>
    </location>
</feature>
<protein>
    <recommendedName>
        <fullName evidence="2">BRCT domain-containing protein</fullName>
    </recommendedName>
</protein>